<evidence type="ECO:0000313" key="2">
    <source>
        <dbReference type="Proteomes" id="UP001386955"/>
    </source>
</evidence>
<reference evidence="1 2" key="1">
    <citation type="submission" date="2024-01" db="EMBL/GenBank/DDBJ databases">
        <title>The genomes of 5 underutilized Papilionoideae crops provide insights into root nodulation and disease resistanc.</title>
        <authorList>
            <person name="Jiang F."/>
        </authorList>
    </citation>
    <scope>NUCLEOTIDE SEQUENCE [LARGE SCALE GENOMIC DNA]</scope>
    <source>
        <strain evidence="1">DUOXIRENSHENG_FW03</strain>
        <tissue evidence="1">Leaves</tissue>
    </source>
</reference>
<proteinExistence type="predicted"/>
<organism evidence="1 2">
    <name type="scientific">Psophocarpus tetragonolobus</name>
    <name type="common">Winged bean</name>
    <name type="synonym">Dolichos tetragonolobus</name>
    <dbReference type="NCBI Taxonomy" id="3891"/>
    <lineage>
        <taxon>Eukaryota</taxon>
        <taxon>Viridiplantae</taxon>
        <taxon>Streptophyta</taxon>
        <taxon>Embryophyta</taxon>
        <taxon>Tracheophyta</taxon>
        <taxon>Spermatophyta</taxon>
        <taxon>Magnoliopsida</taxon>
        <taxon>eudicotyledons</taxon>
        <taxon>Gunneridae</taxon>
        <taxon>Pentapetalae</taxon>
        <taxon>rosids</taxon>
        <taxon>fabids</taxon>
        <taxon>Fabales</taxon>
        <taxon>Fabaceae</taxon>
        <taxon>Papilionoideae</taxon>
        <taxon>50 kb inversion clade</taxon>
        <taxon>NPAAA clade</taxon>
        <taxon>indigoferoid/millettioid clade</taxon>
        <taxon>Phaseoleae</taxon>
        <taxon>Psophocarpus</taxon>
    </lineage>
</organism>
<accession>A0AAN9XMD4</accession>
<protein>
    <submittedName>
        <fullName evidence="1">Uncharacterized protein</fullName>
    </submittedName>
</protein>
<keyword evidence="2" id="KW-1185">Reference proteome</keyword>
<dbReference type="Proteomes" id="UP001386955">
    <property type="component" value="Unassembled WGS sequence"/>
</dbReference>
<dbReference type="EMBL" id="JAYMYS010000003">
    <property type="protein sequence ID" value="KAK7398859.1"/>
    <property type="molecule type" value="Genomic_DNA"/>
</dbReference>
<gene>
    <name evidence="1" type="ORF">VNO78_10033</name>
</gene>
<sequence>MPWKILNIFCVFGLFNKYKLVLSLGYQNHKIIYVDACLLCHMIHITLINYSWETPFRYSQISQELLFLVYDFVYNVANVSWVTGRMVPTLTGGQERNIRTQQVGEQKMQNCDTKLLHCREKDNIYVNKF</sequence>
<comment type="caution">
    <text evidence="1">The sequence shown here is derived from an EMBL/GenBank/DDBJ whole genome shotgun (WGS) entry which is preliminary data.</text>
</comment>
<dbReference type="AlphaFoldDB" id="A0AAN9XMD4"/>
<evidence type="ECO:0000313" key="1">
    <source>
        <dbReference type="EMBL" id="KAK7398859.1"/>
    </source>
</evidence>
<name>A0AAN9XMD4_PSOTE</name>